<reference evidence="2" key="1">
    <citation type="journal article" date="2021" name="Proc. Natl. Acad. Sci. U.S.A.">
        <title>Three genomes in the algal genus Volvox reveal the fate of a haploid sex-determining region after a transition to homothallism.</title>
        <authorList>
            <person name="Yamamoto K."/>
            <person name="Hamaji T."/>
            <person name="Kawai-Toyooka H."/>
            <person name="Matsuzaki R."/>
            <person name="Takahashi F."/>
            <person name="Nishimura Y."/>
            <person name="Kawachi M."/>
            <person name="Noguchi H."/>
            <person name="Minakuchi Y."/>
            <person name="Umen J.G."/>
            <person name="Toyoda A."/>
            <person name="Nozaki H."/>
        </authorList>
    </citation>
    <scope>NUCLEOTIDE SEQUENCE</scope>
    <source>
        <strain evidence="2">NIES-3786</strain>
    </source>
</reference>
<dbReference type="EMBL" id="BNCP01000080">
    <property type="protein sequence ID" value="GIL92601.1"/>
    <property type="molecule type" value="Genomic_DNA"/>
</dbReference>
<dbReference type="OrthoDB" id="10690861at2759"/>
<protein>
    <submittedName>
        <fullName evidence="2">Uncharacterized protein</fullName>
    </submittedName>
</protein>
<gene>
    <name evidence="2" type="ORF">Vretifemale_20116</name>
</gene>
<organism evidence="2 3">
    <name type="scientific">Volvox reticuliferus</name>
    <dbReference type="NCBI Taxonomy" id="1737510"/>
    <lineage>
        <taxon>Eukaryota</taxon>
        <taxon>Viridiplantae</taxon>
        <taxon>Chlorophyta</taxon>
        <taxon>core chlorophytes</taxon>
        <taxon>Chlorophyceae</taxon>
        <taxon>CS clade</taxon>
        <taxon>Chlamydomonadales</taxon>
        <taxon>Volvocaceae</taxon>
        <taxon>Volvox</taxon>
    </lineage>
</organism>
<evidence type="ECO:0000256" key="1">
    <source>
        <dbReference type="SAM" id="MobiDB-lite"/>
    </source>
</evidence>
<keyword evidence="3" id="KW-1185">Reference proteome</keyword>
<dbReference type="Proteomes" id="UP000747110">
    <property type="component" value="Unassembled WGS sequence"/>
</dbReference>
<comment type="caution">
    <text evidence="2">The sequence shown here is derived from an EMBL/GenBank/DDBJ whole genome shotgun (WGS) entry which is preliminary data.</text>
</comment>
<feature type="non-terminal residue" evidence="2">
    <location>
        <position position="1"/>
    </location>
</feature>
<evidence type="ECO:0000313" key="3">
    <source>
        <dbReference type="Proteomes" id="UP000747110"/>
    </source>
</evidence>
<evidence type="ECO:0000313" key="2">
    <source>
        <dbReference type="EMBL" id="GIL92601.1"/>
    </source>
</evidence>
<feature type="compositionally biased region" description="Low complexity" evidence="1">
    <location>
        <begin position="232"/>
        <end position="259"/>
    </location>
</feature>
<dbReference type="AlphaFoldDB" id="A0A8J4FZQ0"/>
<accession>A0A8J4FZQ0</accession>
<name>A0A8J4FZQ0_9CHLO</name>
<sequence length="785" mass="78738">GAGAAALWILTAAADQMQECAAAAKARRPYAASRPVPAMAASPSAAGAALEARAAAPVGLAVPLTLYYCEALAGSCGAVLQLQGAGALQQLAEYGLPSVQLPCPMGPSDPNAAAWVMCRLAGPALTGLHVEGTAGAAARALRTLVAAARGAGLQLPSQLAAALVDSAHSLPYDNGPGYQAAEGELVQAAAAAAREGQDRVALCQYLLSPAIDCITRAAAAVASSSVPPPPSGSTHSPISPRAAAGASPRPAAAGCGARGLSQRQDSALRRQLRLVEALLGSTERQEGGHTAPSPSAADLHGAFPVADVFVEQVWPPLRVLLAGGASGLFLLPLSRCLTTLLIRSVRSGGAAAGGDSRILGALAVGEKGQVGSMYSETLHGAADPWVVSVLEALAGCIGRPGGKHVYVPLAVALEACMRKSPAQLQLGKGSKVPEGTADEELRRQRWAQRHATVVARTLYGILHGSVASELATSWRAADGDPDSAECVLRLATAAVRYGFQAGFSAPAAAGAMPPYLDGAMDAATGAAGSSLQGSPTTSAAGVAAVALRLAAASSGCNHRHVAAAALACTCAVLEAACDKPLQSVAKETENADLRPPVVAAAKPPWSNVGDGNGSSGMSVRSELLAVVMQLGPLITAGLLAALLSSSPLPRLQRVTTAMTLLATATAHYYRLEHHQGGSAAPLHPAGLISPSLAVEACGRVLSSWMLAAAGFLQVPAQEVAALATPLAPVLAEVGVCAGAAGAGAWEAAVLEAGAASCANGASSARGLNRKLKRLLREFVESRVRA</sequence>
<feature type="region of interest" description="Disordered" evidence="1">
    <location>
        <begin position="223"/>
        <end position="264"/>
    </location>
</feature>
<proteinExistence type="predicted"/>